<reference evidence="9" key="1">
    <citation type="submission" date="2019-02" db="EMBL/GenBank/DDBJ databases">
        <title>Deep-cultivation of Planctomycetes and their phenomic and genomic characterization uncovers novel biology.</title>
        <authorList>
            <person name="Wiegand S."/>
            <person name="Jogler M."/>
            <person name="Boedeker C."/>
            <person name="Pinto D."/>
            <person name="Vollmers J."/>
            <person name="Rivas-Marin E."/>
            <person name="Kohn T."/>
            <person name="Peeters S.H."/>
            <person name="Heuer A."/>
            <person name="Rast P."/>
            <person name="Oberbeckmann S."/>
            <person name="Bunk B."/>
            <person name="Jeske O."/>
            <person name="Meyerdierks A."/>
            <person name="Storesund J.E."/>
            <person name="Kallscheuer N."/>
            <person name="Luecker S."/>
            <person name="Lage O.M."/>
            <person name="Pohl T."/>
            <person name="Merkel B.J."/>
            <person name="Hornburger P."/>
            <person name="Mueller R.-W."/>
            <person name="Bruemmer F."/>
            <person name="Labrenz M."/>
            <person name="Spormann A.M."/>
            <person name="Op den Camp H."/>
            <person name="Overmann J."/>
            <person name="Amann R."/>
            <person name="Jetten M.S.M."/>
            <person name="Mascher T."/>
            <person name="Medema M.H."/>
            <person name="Devos D.P."/>
            <person name="Kaster A.-K."/>
            <person name="Ovreas L."/>
            <person name="Rohde M."/>
            <person name="Galperin M.Y."/>
            <person name="Jogler C."/>
        </authorList>
    </citation>
    <scope>NUCLEOTIDE SEQUENCE [LARGE SCALE GENOMIC DNA]</scope>
    <source>
        <strain evidence="9">Pan97</strain>
    </source>
</reference>
<dbReference type="InterPro" id="IPR013189">
    <property type="entry name" value="Glyco_hydro_32_C"/>
</dbReference>
<evidence type="ECO:0000259" key="6">
    <source>
        <dbReference type="Pfam" id="PF00251"/>
    </source>
</evidence>
<dbReference type="PANTHER" id="PTHR42800:SF1">
    <property type="entry name" value="EXOINULINASE INUD (AFU_ORTHOLOGUE AFUA_5G00480)"/>
    <property type="match status" value="1"/>
</dbReference>
<dbReference type="RefSeq" id="WP_144975117.1">
    <property type="nucleotide sequence ID" value="NZ_CP036289.1"/>
</dbReference>
<dbReference type="EC" id="3.2.1.80" evidence="8"/>
<dbReference type="Proteomes" id="UP000318626">
    <property type="component" value="Chromosome"/>
</dbReference>
<organism evidence="8 9">
    <name type="scientific">Bremerella volcania</name>
    <dbReference type="NCBI Taxonomy" id="2527984"/>
    <lineage>
        <taxon>Bacteria</taxon>
        <taxon>Pseudomonadati</taxon>
        <taxon>Planctomycetota</taxon>
        <taxon>Planctomycetia</taxon>
        <taxon>Pirellulales</taxon>
        <taxon>Pirellulaceae</taxon>
        <taxon>Bremerella</taxon>
    </lineage>
</organism>
<protein>
    <submittedName>
        <fullName evidence="8">Levanase</fullName>
        <ecNumber evidence="8">3.2.1.80</ecNumber>
    </submittedName>
</protein>
<evidence type="ECO:0000259" key="7">
    <source>
        <dbReference type="Pfam" id="PF08244"/>
    </source>
</evidence>
<dbReference type="AlphaFoldDB" id="A0A518CBZ7"/>
<evidence type="ECO:0000313" key="8">
    <source>
        <dbReference type="EMBL" id="QDU76755.1"/>
    </source>
</evidence>
<keyword evidence="2 4" id="KW-0378">Hydrolase</keyword>
<keyword evidence="3 4" id="KW-0326">Glycosidase</keyword>
<dbReference type="CDD" id="cd18622">
    <property type="entry name" value="GH32_Inu-like"/>
    <property type="match status" value="1"/>
</dbReference>
<gene>
    <name evidence="8" type="primary">sacC</name>
    <name evidence="8" type="ORF">Pan97_38120</name>
</gene>
<comment type="similarity">
    <text evidence="1 4">Belongs to the glycosyl hydrolase 32 family.</text>
</comment>
<dbReference type="InterPro" id="IPR001362">
    <property type="entry name" value="Glyco_hydro_32"/>
</dbReference>
<accession>A0A518CBZ7</accession>
<keyword evidence="5" id="KW-0732">Signal</keyword>
<evidence type="ECO:0000256" key="4">
    <source>
        <dbReference type="RuleBase" id="RU362110"/>
    </source>
</evidence>
<dbReference type="InterPro" id="IPR013320">
    <property type="entry name" value="ConA-like_dom_sf"/>
</dbReference>
<name>A0A518CBZ7_9BACT</name>
<dbReference type="SUPFAM" id="SSF75005">
    <property type="entry name" value="Arabinanase/levansucrase/invertase"/>
    <property type="match status" value="1"/>
</dbReference>
<dbReference type="GO" id="GO:0051669">
    <property type="term" value="F:fructan beta-fructosidase activity"/>
    <property type="evidence" value="ECO:0007669"/>
    <property type="project" value="UniProtKB-EC"/>
</dbReference>
<dbReference type="Pfam" id="PF08244">
    <property type="entry name" value="Glyco_hydro_32C"/>
    <property type="match status" value="1"/>
</dbReference>
<proteinExistence type="inferred from homology"/>
<dbReference type="GO" id="GO:0004575">
    <property type="term" value="F:sucrose alpha-glucosidase activity"/>
    <property type="evidence" value="ECO:0007669"/>
    <property type="project" value="TreeGrafter"/>
</dbReference>
<dbReference type="InterPro" id="IPR013148">
    <property type="entry name" value="Glyco_hydro_32_N"/>
</dbReference>
<dbReference type="InterPro" id="IPR023296">
    <property type="entry name" value="Glyco_hydro_beta-prop_sf"/>
</dbReference>
<keyword evidence="9" id="KW-1185">Reference proteome</keyword>
<dbReference type="GO" id="GO:0005987">
    <property type="term" value="P:sucrose catabolic process"/>
    <property type="evidence" value="ECO:0007669"/>
    <property type="project" value="TreeGrafter"/>
</dbReference>
<evidence type="ECO:0000256" key="1">
    <source>
        <dbReference type="ARBA" id="ARBA00009902"/>
    </source>
</evidence>
<dbReference type="EMBL" id="CP036289">
    <property type="protein sequence ID" value="QDU76755.1"/>
    <property type="molecule type" value="Genomic_DNA"/>
</dbReference>
<evidence type="ECO:0000256" key="3">
    <source>
        <dbReference type="ARBA" id="ARBA00023295"/>
    </source>
</evidence>
<dbReference type="SUPFAM" id="SSF49899">
    <property type="entry name" value="Concanavalin A-like lectins/glucanases"/>
    <property type="match status" value="1"/>
</dbReference>
<feature type="signal peptide" evidence="5">
    <location>
        <begin position="1"/>
        <end position="25"/>
    </location>
</feature>
<dbReference type="PANTHER" id="PTHR42800">
    <property type="entry name" value="EXOINULINASE INUD (AFU_ORTHOLOGUE AFUA_5G00480)"/>
    <property type="match status" value="1"/>
</dbReference>
<feature type="domain" description="Glycosyl hydrolase family 32 C-terminal" evidence="7">
    <location>
        <begin position="559"/>
        <end position="615"/>
    </location>
</feature>
<sequence length="649" mass="73257" precursor="true">MNRNHTGQFSCAVLLLCLFPCLVSADEKPRVDVLIADFEGASYGDWKVEGEAFGTQPASGALSGQMDVSGYEGKQLVNTFLGGDRSTGRLTSPPIKIQQPYFHFLIGGGGYEDETCMNLLVDGQVVRTATGPNRKPGGSEHLQRVYWDVHDLIGKRGVLQIVDQRTGGWGHVNVDDIHAGNRSLGIPAEELSKGPNLQTFSSYEEVGYDQTYRPQFHFTSLKHWLNDPNGMVFLDGEYHLFFQHNPVSNAWGNMTWGHAVSKDMVHWKQLPHAILPYDDGTIFSGTAVVDHNNSLGVQEGDTKTIAAAFTFARHPFYQALAYSTDRGRTFQLWNDGKPIVPNQGYDPGERDPKVFWHEPTQKWVMVLWVKQAKPGRVLFFNSDDLKTWTEVSQFDRDWVFECMDMVHLPVDGDESNKRWVLYDASFEYEIGEFDGTEFTTDKAVHRGDYGPNFYAAQTFNDSPDGRSVIIGWMRGENTPFRREDMPFHQQMSFPQTMQLRTTVDGVRLFRWPVKEIESLYEEEIALEKTDVKSAAGKLSEFQAELIDFSIAFEADANTELSINLRGQKLTYKDGAVHYQNHPVPAPPIDGVVKLRVLVDRASLELFTSEGQYVATFNADIDPNNKTVAVRSPGNELIRSFKVHRLKSAW</sequence>
<dbReference type="Pfam" id="PF00251">
    <property type="entry name" value="Glyco_hydro_32N"/>
    <property type="match status" value="1"/>
</dbReference>
<evidence type="ECO:0000313" key="9">
    <source>
        <dbReference type="Proteomes" id="UP000318626"/>
    </source>
</evidence>
<evidence type="ECO:0000256" key="5">
    <source>
        <dbReference type="SAM" id="SignalP"/>
    </source>
</evidence>
<feature type="domain" description="Glycosyl hydrolase family 32 N-terminal" evidence="6">
    <location>
        <begin position="217"/>
        <end position="512"/>
    </location>
</feature>
<dbReference type="KEGG" id="bvo:Pan97_38120"/>
<dbReference type="Gene3D" id="2.60.120.560">
    <property type="entry name" value="Exo-inulinase, domain 1"/>
    <property type="match status" value="1"/>
</dbReference>
<dbReference type="GO" id="GO:0005737">
    <property type="term" value="C:cytoplasm"/>
    <property type="evidence" value="ECO:0007669"/>
    <property type="project" value="TreeGrafter"/>
</dbReference>
<dbReference type="SMART" id="SM00640">
    <property type="entry name" value="Glyco_32"/>
    <property type="match status" value="1"/>
</dbReference>
<evidence type="ECO:0000256" key="2">
    <source>
        <dbReference type="ARBA" id="ARBA00022801"/>
    </source>
</evidence>
<feature type="chain" id="PRO_5021990559" evidence="5">
    <location>
        <begin position="26"/>
        <end position="649"/>
    </location>
</feature>
<dbReference type="Gene3D" id="2.115.10.20">
    <property type="entry name" value="Glycosyl hydrolase domain, family 43"/>
    <property type="match status" value="1"/>
</dbReference>
<dbReference type="OrthoDB" id="9759709at2"/>